<evidence type="ECO:0000313" key="2">
    <source>
        <dbReference type="EMBL" id="XCG48756.1"/>
    </source>
</evidence>
<dbReference type="GO" id="GO:0016757">
    <property type="term" value="F:glycosyltransferase activity"/>
    <property type="evidence" value="ECO:0007669"/>
    <property type="project" value="UniProtKB-KW"/>
</dbReference>
<dbReference type="InterPro" id="IPR055259">
    <property type="entry name" value="YkvP/CgeB_Glyco_trans-like"/>
</dbReference>
<dbReference type="SUPFAM" id="SSF53756">
    <property type="entry name" value="UDP-Glycosyltransferase/glycogen phosphorylase"/>
    <property type="match status" value="1"/>
</dbReference>
<accession>A0AAU8CR14</accession>
<proteinExistence type="predicted"/>
<organism evidence="2">
    <name type="scientific">Mesorhizobium sp. WSM2240</name>
    <dbReference type="NCBI Taxonomy" id="3228851"/>
    <lineage>
        <taxon>Bacteria</taxon>
        <taxon>Pseudomonadati</taxon>
        <taxon>Pseudomonadota</taxon>
        <taxon>Alphaproteobacteria</taxon>
        <taxon>Hyphomicrobiales</taxon>
        <taxon>Phyllobacteriaceae</taxon>
        <taxon>Mesorhizobium</taxon>
    </lineage>
</organism>
<dbReference type="Pfam" id="PF13524">
    <property type="entry name" value="Glyco_trans_1_2"/>
    <property type="match status" value="1"/>
</dbReference>
<dbReference type="EMBL" id="CP159253">
    <property type="protein sequence ID" value="XCG48756.1"/>
    <property type="molecule type" value="Genomic_DNA"/>
</dbReference>
<keyword evidence="2" id="KW-0328">Glycosyltransferase</keyword>
<dbReference type="RefSeq" id="WP_353643715.1">
    <property type="nucleotide sequence ID" value="NZ_CP159253.1"/>
</dbReference>
<name>A0AAU8CR14_9HYPH</name>
<sequence>MKIVIFGLTVSSSWGNGHATLWRGLIGALARRGWWVTFFEHDVSYYAGARDLYHIDGGQLVFYADWGEVRQKAEREIADADVAIVTSYCPDAIAASGLVLDAASALRVFYDLDTPVTLSHLKQDGRAEYIGPDGLGGFDLVLSYTGGAALTELQTALGARRTAPLYGHVDPNQYRPAEPRPDFAGDLSYLGTYAADRQADVERYLVAPARLRPDQRFVIGGALYPHDFPWTANIHFVRHLPPPDHPAFYASSRLTLNVTRGAMAEMGWCPSGRLFEAAACGTAIATDVWQGLDDFFEPGREVITMRGTEDVIAALDLTDAELAQVGRNARERVLSDHTSERRAQELEAILSDAFAARRPPHQISEVA</sequence>
<dbReference type="Gene3D" id="3.40.50.2000">
    <property type="entry name" value="Glycogen Phosphorylase B"/>
    <property type="match status" value="1"/>
</dbReference>
<protein>
    <submittedName>
        <fullName evidence="2">Glycosyltransferase</fullName>
        <ecNumber evidence="2">2.4.-.-</ecNumber>
    </submittedName>
</protein>
<dbReference type="EC" id="2.4.-.-" evidence="2"/>
<feature type="domain" description="Spore protein YkvP/CgeB glycosyl transferase-like" evidence="1">
    <location>
        <begin position="203"/>
        <end position="347"/>
    </location>
</feature>
<dbReference type="AlphaFoldDB" id="A0AAU8CR14"/>
<keyword evidence="2" id="KW-0808">Transferase</keyword>
<gene>
    <name evidence="2" type="ORF">ABVK50_26680</name>
</gene>
<reference evidence="2" key="1">
    <citation type="submission" date="2024-06" db="EMBL/GenBank/DDBJ databases">
        <title>Mesorhizobium karijinii sp. nov., a symbiont of the iconic Swainsona formosa from arid Australia.</title>
        <authorList>
            <person name="Hill Y.J."/>
            <person name="Watkin E.L.J."/>
            <person name="O'Hara G.W."/>
            <person name="Terpolilli J."/>
            <person name="Tye M.L."/>
            <person name="Kohlmeier M.G."/>
        </authorList>
    </citation>
    <scope>NUCLEOTIDE SEQUENCE</scope>
    <source>
        <strain evidence="2">WSM2240</strain>
    </source>
</reference>
<evidence type="ECO:0000259" key="1">
    <source>
        <dbReference type="Pfam" id="PF13524"/>
    </source>
</evidence>